<evidence type="ECO:0000313" key="2">
    <source>
        <dbReference type="EMBL" id="XDH87922.1"/>
    </source>
</evidence>
<gene>
    <name evidence="2" type="ORF">ABZP26_01655</name>
</gene>
<name>A0AB39ARH8_9GAMM</name>
<dbReference type="EMBL" id="CP162514">
    <property type="protein sequence ID" value="XDH87922.1"/>
    <property type="molecule type" value="Genomic_DNA"/>
</dbReference>
<dbReference type="RefSeq" id="WP_231485782.1">
    <property type="nucleotide sequence ID" value="NZ_CP162514.1"/>
</dbReference>
<feature type="region of interest" description="Disordered" evidence="1">
    <location>
        <begin position="53"/>
        <end position="82"/>
    </location>
</feature>
<evidence type="ECO:0000256" key="1">
    <source>
        <dbReference type="SAM" id="MobiDB-lite"/>
    </source>
</evidence>
<feature type="compositionally biased region" description="Basic and acidic residues" evidence="1">
    <location>
        <begin position="72"/>
        <end position="82"/>
    </location>
</feature>
<organism evidence="2">
    <name type="scientific">Pseudoalteromonas sp. SD03</name>
    <dbReference type="NCBI Taxonomy" id="3231719"/>
    <lineage>
        <taxon>Bacteria</taxon>
        <taxon>Pseudomonadati</taxon>
        <taxon>Pseudomonadota</taxon>
        <taxon>Gammaproteobacteria</taxon>
        <taxon>Alteromonadales</taxon>
        <taxon>Pseudoalteromonadaceae</taxon>
        <taxon>Pseudoalteromonas</taxon>
    </lineage>
</organism>
<dbReference type="PROSITE" id="PS51257">
    <property type="entry name" value="PROKAR_LIPOPROTEIN"/>
    <property type="match status" value="1"/>
</dbReference>
<reference evidence="2" key="1">
    <citation type="submission" date="2024-07" db="EMBL/GenBank/DDBJ databases">
        <authorList>
            <person name="Jiang Y."/>
            <person name="Qin Q."/>
        </authorList>
    </citation>
    <scope>NUCLEOTIDE SEQUENCE</scope>
    <source>
        <strain evidence="2">SD03</strain>
    </source>
</reference>
<sequence length="82" mass="9059">MKVMSILITFLILSGCASKEMPEGYGDEVFAEHECLGGEVETDYSYTIFSSDEDESNKSTVKSTCHPVKTQSELERDIRTGG</sequence>
<protein>
    <submittedName>
        <fullName evidence="2">Uncharacterized protein</fullName>
    </submittedName>
</protein>
<dbReference type="AlphaFoldDB" id="A0AB39ARH8"/>
<proteinExistence type="predicted"/>
<accession>A0AB39ARH8</accession>